<keyword evidence="5 7" id="KW-1133">Transmembrane helix</keyword>
<feature type="transmembrane region" description="Helical" evidence="7">
    <location>
        <begin position="6"/>
        <end position="24"/>
    </location>
</feature>
<dbReference type="SUPFAM" id="SSF161098">
    <property type="entry name" value="MetI-like"/>
    <property type="match status" value="1"/>
</dbReference>
<evidence type="ECO:0000256" key="4">
    <source>
        <dbReference type="ARBA" id="ARBA00022692"/>
    </source>
</evidence>
<organism evidence="9 10">
    <name type="scientific">Candidatus Eisenbergiella merdipullorum</name>
    <dbReference type="NCBI Taxonomy" id="2838553"/>
    <lineage>
        <taxon>Bacteria</taxon>
        <taxon>Bacillati</taxon>
        <taxon>Bacillota</taxon>
        <taxon>Clostridia</taxon>
        <taxon>Lachnospirales</taxon>
        <taxon>Lachnospiraceae</taxon>
        <taxon>Eisenbergiella</taxon>
    </lineage>
</organism>
<feature type="transmembrane region" description="Helical" evidence="7">
    <location>
        <begin position="201"/>
        <end position="220"/>
    </location>
</feature>
<evidence type="ECO:0000313" key="9">
    <source>
        <dbReference type="EMBL" id="HJA93423.1"/>
    </source>
</evidence>
<dbReference type="CDD" id="cd06261">
    <property type="entry name" value="TM_PBP2"/>
    <property type="match status" value="1"/>
</dbReference>
<dbReference type="Proteomes" id="UP000886858">
    <property type="component" value="Unassembled WGS sequence"/>
</dbReference>
<protein>
    <submittedName>
        <fullName evidence="9">ABC transporter permease subunit</fullName>
    </submittedName>
</protein>
<feature type="transmembrane region" description="Helical" evidence="7">
    <location>
        <begin position="107"/>
        <end position="126"/>
    </location>
</feature>
<dbReference type="Pfam" id="PF00528">
    <property type="entry name" value="BPD_transp_1"/>
    <property type="match status" value="1"/>
</dbReference>
<accession>A0A9D2I8B0</accession>
<feature type="transmembrane region" description="Helical" evidence="7">
    <location>
        <begin position="159"/>
        <end position="181"/>
    </location>
</feature>
<keyword evidence="6 7" id="KW-0472">Membrane</keyword>
<dbReference type="GO" id="GO:0055085">
    <property type="term" value="P:transmembrane transport"/>
    <property type="evidence" value="ECO:0007669"/>
    <property type="project" value="InterPro"/>
</dbReference>
<evidence type="ECO:0000256" key="1">
    <source>
        <dbReference type="ARBA" id="ARBA00004651"/>
    </source>
</evidence>
<reference evidence="9" key="1">
    <citation type="journal article" date="2021" name="PeerJ">
        <title>Extensive microbial diversity within the chicken gut microbiome revealed by metagenomics and culture.</title>
        <authorList>
            <person name="Gilroy R."/>
            <person name="Ravi A."/>
            <person name="Getino M."/>
            <person name="Pursley I."/>
            <person name="Horton D.L."/>
            <person name="Alikhan N.F."/>
            <person name="Baker D."/>
            <person name="Gharbi K."/>
            <person name="Hall N."/>
            <person name="Watson M."/>
            <person name="Adriaenssens E.M."/>
            <person name="Foster-Nyarko E."/>
            <person name="Jarju S."/>
            <person name="Secka A."/>
            <person name="Antonio M."/>
            <person name="Oren A."/>
            <person name="Chaudhuri R.R."/>
            <person name="La Ragione R."/>
            <person name="Hildebrand F."/>
            <person name="Pallen M.J."/>
        </authorList>
    </citation>
    <scope>NUCLEOTIDE SEQUENCE</scope>
    <source>
        <strain evidence="9">CHK179-7159</strain>
    </source>
</reference>
<feature type="domain" description="ABC transmembrane type-1" evidence="8">
    <location>
        <begin position="66"/>
        <end position="283"/>
    </location>
</feature>
<evidence type="ECO:0000256" key="7">
    <source>
        <dbReference type="RuleBase" id="RU363032"/>
    </source>
</evidence>
<feature type="transmembrane region" description="Helical" evidence="7">
    <location>
        <begin position="66"/>
        <end position="87"/>
    </location>
</feature>
<comment type="similarity">
    <text evidence="7">Belongs to the binding-protein-dependent transport system permease family.</text>
</comment>
<evidence type="ECO:0000256" key="6">
    <source>
        <dbReference type="ARBA" id="ARBA00023136"/>
    </source>
</evidence>
<feature type="transmembrane region" description="Helical" evidence="7">
    <location>
        <begin position="262"/>
        <end position="287"/>
    </location>
</feature>
<sequence>MKRDWMLYLMFLPGLAYFLIFKYAPMYGITIAFKDYKIGMSIGEAPWVGMKHFIDLFSRSAFRRALFNNIIISLLKLVAGFPFPIILSLMINEVRSSKAKKLVQTSVILPNFVSWVVVYGLFYAILSPSSGVLKDILGLFGYEGSIPNLLASQSAARTIIVLSHVWKGAGIGTIVYLAAIMGIDQELYEAAAVDGAGRWRQMWHITLSGIRSTIVVLLIFRLGEMMYAGFDQVFVFSNDAIVSKIDIIDTYVYRLGLEERKYGISTAAGLFQSVIGLCLVLITNWIAKKVDPDSSIM</sequence>
<dbReference type="AlphaFoldDB" id="A0A9D2I8B0"/>
<evidence type="ECO:0000256" key="3">
    <source>
        <dbReference type="ARBA" id="ARBA00022475"/>
    </source>
</evidence>
<gene>
    <name evidence="9" type="ORF">H9717_09985</name>
</gene>
<dbReference type="InterPro" id="IPR000515">
    <property type="entry name" value="MetI-like"/>
</dbReference>
<keyword evidence="2 7" id="KW-0813">Transport</keyword>
<keyword evidence="4 7" id="KW-0812">Transmembrane</keyword>
<comment type="caution">
    <text evidence="9">The sequence shown here is derived from an EMBL/GenBank/DDBJ whole genome shotgun (WGS) entry which is preliminary data.</text>
</comment>
<dbReference type="InterPro" id="IPR035906">
    <property type="entry name" value="MetI-like_sf"/>
</dbReference>
<dbReference type="PROSITE" id="PS50928">
    <property type="entry name" value="ABC_TM1"/>
    <property type="match status" value="1"/>
</dbReference>
<proteinExistence type="inferred from homology"/>
<dbReference type="InterPro" id="IPR050809">
    <property type="entry name" value="UgpAE/MalFG_permease"/>
</dbReference>
<keyword evidence="3" id="KW-1003">Cell membrane</keyword>
<evidence type="ECO:0000256" key="5">
    <source>
        <dbReference type="ARBA" id="ARBA00022989"/>
    </source>
</evidence>
<name>A0A9D2I8B0_9FIRM</name>
<evidence type="ECO:0000256" key="2">
    <source>
        <dbReference type="ARBA" id="ARBA00022448"/>
    </source>
</evidence>
<dbReference type="GO" id="GO:0005886">
    <property type="term" value="C:plasma membrane"/>
    <property type="evidence" value="ECO:0007669"/>
    <property type="project" value="UniProtKB-SubCell"/>
</dbReference>
<evidence type="ECO:0000313" key="10">
    <source>
        <dbReference type="Proteomes" id="UP000886858"/>
    </source>
</evidence>
<dbReference type="PANTHER" id="PTHR43227">
    <property type="entry name" value="BLL4140 PROTEIN"/>
    <property type="match status" value="1"/>
</dbReference>
<comment type="subcellular location">
    <subcellularLocation>
        <location evidence="1 7">Cell membrane</location>
        <topology evidence="1 7">Multi-pass membrane protein</topology>
    </subcellularLocation>
</comment>
<dbReference type="Gene3D" id="1.10.3720.10">
    <property type="entry name" value="MetI-like"/>
    <property type="match status" value="1"/>
</dbReference>
<evidence type="ECO:0000259" key="8">
    <source>
        <dbReference type="PROSITE" id="PS50928"/>
    </source>
</evidence>
<dbReference type="PANTHER" id="PTHR43227:SF11">
    <property type="entry name" value="BLL4140 PROTEIN"/>
    <property type="match status" value="1"/>
</dbReference>
<reference evidence="9" key="2">
    <citation type="submission" date="2021-04" db="EMBL/GenBank/DDBJ databases">
        <authorList>
            <person name="Gilroy R."/>
        </authorList>
    </citation>
    <scope>NUCLEOTIDE SEQUENCE</scope>
    <source>
        <strain evidence="9">CHK179-7159</strain>
    </source>
</reference>
<dbReference type="EMBL" id="DWYY01000110">
    <property type="protein sequence ID" value="HJA93423.1"/>
    <property type="molecule type" value="Genomic_DNA"/>
</dbReference>